<feature type="chain" id="PRO_5002257330" evidence="1">
    <location>
        <begin position="23"/>
        <end position="190"/>
    </location>
</feature>
<dbReference type="Proteomes" id="UP000054270">
    <property type="component" value="Unassembled WGS sequence"/>
</dbReference>
<keyword evidence="1" id="KW-0732">Signal</keyword>
<gene>
    <name evidence="2" type="ORF">HYPSUDRAFT_217782</name>
</gene>
<evidence type="ECO:0000313" key="2">
    <source>
        <dbReference type="EMBL" id="KJA19087.1"/>
    </source>
</evidence>
<proteinExistence type="predicted"/>
<feature type="signal peptide" evidence="1">
    <location>
        <begin position="1"/>
        <end position="22"/>
    </location>
</feature>
<sequence length="190" mass="18232">MHFRYFATLAAAVLAGTSSVLAAPAPAADSADLSIDRRQLSSITSILGTATSALAPVLSIIEGLGASSDGSTLQGALTSVTTILTGVVSSLEGIAASGEGAGTGLGSITDITAILGPLLATISGVLATATGAVSAVPVLGSTITPAASTISSLTTTMLLLTSLQTPGLATSLVPMLSGAGLTSLLPGLNL</sequence>
<reference evidence="3" key="1">
    <citation type="submission" date="2014-04" db="EMBL/GenBank/DDBJ databases">
        <title>Evolutionary Origins and Diversification of the Mycorrhizal Mutualists.</title>
        <authorList>
            <consortium name="DOE Joint Genome Institute"/>
            <consortium name="Mycorrhizal Genomics Consortium"/>
            <person name="Kohler A."/>
            <person name="Kuo A."/>
            <person name="Nagy L.G."/>
            <person name="Floudas D."/>
            <person name="Copeland A."/>
            <person name="Barry K.W."/>
            <person name="Cichocki N."/>
            <person name="Veneault-Fourrey C."/>
            <person name="LaButti K."/>
            <person name="Lindquist E.A."/>
            <person name="Lipzen A."/>
            <person name="Lundell T."/>
            <person name="Morin E."/>
            <person name="Murat C."/>
            <person name="Riley R."/>
            <person name="Ohm R."/>
            <person name="Sun H."/>
            <person name="Tunlid A."/>
            <person name="Henrissat B."/>
            <person name="Grigoriev I.V."/>
            <person name="Hibbett D.S."/>
            <person name="Martin F."/>
        </authorList>
    </citation>
    <scope>NUCLEOTIDE SEQUENCE [LARGE SCALE GENOMIC DNA]</scope>
    <source>
        <strain evidence="3">FD-334 SS-4</strain>
    </source>
</reference>
<accession>A0A0D2KWW5</accession>
<dbReference type="AlphaFoldDB" id="A0A0D2KWW5"/>
<evidence type="ECO:0000313" key="3">
    <source>
        <dbReference type="Proteomes" id="UP000054270"/>
    </source>
</evidence>
<name>A0A0D2KWW5_HYPSF</name>
<organism evidence="2 3">
    <name type="scientific">Hypholoma sublateritium (strain FD-334 SS-4)</name>
    <dbReference type="NCBI Taxonomy" id="945553"/>
    <lineage>
        <taxon>Eukaryota</taxon>
        <taxon>Fungi</taxon>
        <taxon>Dikarya</taxon>
        <taxon>Basidiomycota</taxon>
        <taxon>Agaricomycotina</taxon>
        <taxon>Agaricomycetes</taxon>
        <taxon>Agaricomycetidae</taxon>
        <taxon>Agaricales</taxon>
        <taxon>Agaricineae</taxon>
        <taxon>Strophariaceae</taxon>
        <taxon>Hypholoma</taxon>
    </lineage>
</organism>
<evidence type="ECO:0000256" key="1">
    <source>
        <dbReference type="SAM" id="SignalP"/>
    </source>
</evidence>
<keyword evidence="3" id="KW-1185">Reference proteome</keyword>
<dbReference type="EMBL" id="KN817581">
    <property type="protein sequence ID" value="KJA19087.1"/>
    <property type="molecule type" value="Genomic_DNA"/>
</dbReference>
<protein>
    <submittedName>
        <fullName evidence="2">Uncharacterized protein</fullName>
    </submittedName>
</protein>
<dbReference type="OMA" id="MHFRYFA"/>